<dbReference type="GO" id="GO:0000981">
    <property type="term" value="F:DNA-binding transcription factor activity, RNA polymerase II-specific"/>
    <property type="evidence" value="ECO:0007669"/>
    <property type="project" value="InterPro"/>
</dbReference>
<keyword evidence="5 7" id="KW-0371">Homeobox</keyword>
<proteinExistence type="inferred from homology"/>
<comment type="caution">
    <text evidence="10">The sequence shown here is derived from an EMBL/GenBank/DDBJ whole genome shotgun (WGS) entry which is preliminary data.</text>
</comment>
<evidence type="ECO:0000256" key="6">
    <source>
        <dbReference type="ARBA" id="ARBA00023242"/>
    </source>
</evidence>
<evidence type="ECO:0000256" key="4">
    <source>
        <dbReference type="ARBA" id="ARBA00023125"/>
    </source>
</evidence>
<dbReference type="GO" id="GO:0009653">
    <property type="term" value="P:anatomical structure morphogenesis"/>
    <property type="evidence" value="ECO:0007669"/>
    <property type="project" value="TreeGrafter"/>
</dbReference>
<dbReference type="GO" id="GO:0000978">
    <property type="term" value="F:RNA polymerase II cis-regulatory region sequence-specific DNA binding"/>
    <property type="evidence" value="ECO:0007669"/>
    <property type="project" value="TreeGrafter"/>
</dbReference>
<evidence type="ECO:0000256" key="7">
    <source>
        <dbReference type="PROSITE-ProRule" id="PRU00108"/>
    </source>
</evidence>
<reference evidence="10" key="1">
    <citation type="submission" date="2019-03" db="EMBL/GenBank/DDBJ databases">
        <title>Improved annotation for the trematode Fasciola hepatica.</title>
        <authorList>
            <person name="Choi Y.-J."/>
            <person name="Martin J."/>
            <person name="Mitreva M."/>
        </authorList>
    </citation>
    <scope>NUCLEOTIDE SEQUENCE [LARGE SCALE GENOMIC DNA]</scope>
</reference>
<dbReference type="GO" id="GO:0005634">
    <property type="term" value="C:nucleus"/>
    <property type="evidence" value="ECO:0007669"/>
    <property type="project" value="UniProtKB-SubCell"/>
</dbReference>
<dbReference type="FunFam" id="1.10.10.60:FF:000679">
    <property type="entry name" value="Homeobox protein aristaless"/>
    <property type="match status" value="1"/>
</dbReference>
<feature type="compositionally biased region" description="Low complexity" evidence="9">
    <location>
        <begin position="138"/>
        <end position="155"/>
    </location>
</feature>
<dbReference type="Gene3D" id="1.10.10.60">
    <property type="entry name" value="Homeodomain-like"/>
    <property type="match status" value="1"/>
</dbReference>
<protein>
    <submittedName>
        <fullName evidence="10">Pituitary homeobox protein</fullName>
    </submittedName>
</protein>
<feature type="compositionally biased region" description="Polar residues" evidence="9">
    <location>
        <begin position="91"/>
        <end position="117"/>
    </location>
</feature>
<evidence type="ECO:0000256" key="9">
    <source>
        <dbReference type="SAM" id="MobiDB-lite"/>
    </source>
</evidence>
<evidence type="ECO:0000313" key="10">
    <source>
        <dbReference type="EMBL" id="THD26900.1"/>
    </source>
</evidence>
<evidence type="ECO:0000256" key="5">
    <source>
        <dbReference type="ARBA" id="ARBA00023155"/>
    </source>
</evidence>
<dbReference type="PROSITE" id="PS50071">
    <property type="entry name" value="HOMEOBOX_2"/>
    <property type="match status" value="1"/>
</dbReference>
<evidence type="ECO:0000256" key="2">
    <source>
        <dbReference type="ARBA" id="ARBA00006503"/>
    </source>
</evidence>
<name>A0A2H1CQR8_FASHE</name>
<evidence type="ECO:0000313" key="11">
    <source>
        <dbReference type="Proteomes" id="UP000230066"/>
    </source>
</evidence>
<evidence type="ECO:0000256" key="8">
    <source>
        <dbReference type="RuleBase" id="RU000682"/>
    </source>
</evidence>
<dbReference type="PROSITE" id="PS00027">
    <property type="entry name" value="HOMEOBOX_1"/>
    <property type="match status" value="1"/>
</dbReference>
<dbReference type="Pfam" id="PF00046">
    <property type="entry name" value="Homeodomain"/>
    <property type="match status" value="1"/>
</dbReference>
<feature type="DNA-binding region" description="Homeobox" evidence="7">
    <location>
        <begin position="164"/>
        <end position="223"/>
    </location>
</feature>
<feature type="compositionally biased region" description="Polar residues" evidence="9">
    <location>
        <begin position="124"/>
        <end position="137"/>
    </location>
</feature>
<gene>
    <name evidence="10" type="ORF">D915_002283</name>
</gene>
<comment type="similarity">
    <text evidence="2">Belongs to the paired homeobox family. Bicoid subfamily.</text>
</comment>
<keyword evidence="4 7" id="KW-0238">DNA-binding</keyword>
<dbReference type="SUPFAM" id="SSF46689">
    <property type="entry name" value="Homeodomain-like"/>
    <property type="match status" value="1"/>
</dbReference>
<keyword evidence="11" id="KW-1185">Reference proteome</keyword>
<evidence type="ECO:0000256" key="3">
    <source>
        <dbReference type="ARBA" id="ARBA00022473"/>
    </source>
</evidence>
<keyword evidence="6 7" id="KW-0539">Nucleus</keyword>
<keyword evidence="3" id="KW-0217">Developmental protein</keyword>
<feature type="region of interest" description="Disordered" evidence="9">
    <location>
        <begin position="91"/>
        <end position="175"/>
    </location>
</feature>
<dbReference type="SMART" id="SM00389">
    <property type="entry name" value="HOX"/>
    <property type="match status" value="1"/>
</dbReference>
<evidence type="ECO:0000256" key="1">
    <source>
        <dbReference type="ARBA" id="ARBA00004123"/>
    </source>
</evidence>
<dbReference type="CDD" id="cd00086">
    <property type="entry name" value="homeodomain"/>
    <property type="match status" value="1"/>
</dbReference>
<dbReference type="InterPro" id="IPR009057">
    <property type="entry name" value="Homeodomain-like_sf"/>
</dbReference>
<dbReference type="InterPro" id="IPR017970">
    <property type="entry name" value="Homeobox_CS"/>
</dbReference>
<accession>A0A2H1CQR8</accession>
<comment type="subcellular location">
    <subcellularLocation>
        <location evidence="1 7 8">Nucleus</location>
    </subcellularLocation>
</comment>
<dbReference type="EMBL" id="JXXN02000593">
    <property type="protein sequence ID" value="THD26900.1"/>
    <property type="molecule type" value="Genomic_DNA"/>
</dbReference>
<organism evidence="10 11">
    <name type="scientific">Fasciola hepatica</name>
    <name type="common">Liver fluke</name>
    <dbReference type="NCBI Taxonomy" id="6192"/>
    <lineage>
        <taxon>Eukaryota</taxon>
        <taxon>Metazoa</taxon>
        <taxon>Spiralia</taxon>
        <taxon>Lophotrochozoa</taxon>
        <taxon>Platyhelminthes</taxon>
        <taxon>Trematoda</taxon>
        <taxon>Digenea</taxon>
        <taxon>Plagiorchiida</taxon>
        <taxon>Echinostomata</taxon>
        <taxon>Echinostomatoidea</taxon>
        <taxon>Fasciolidae</taxon>
        <taxon>Fasciola</taxon>
    </lineage>
</organism>
<dbReference type="PANTHER" id="PTHR45882:SF3">
    <property type="entry name" value="PITUITARY HOMEOBOX HOMOLOG PTX1"/>
    <property type="match status" value="1"/>
</dbReference>
<sequence length="840" mass="90926">MSLQTALNGSQSANPDPFIQPDTFVMPYEAPFPDFDFDAACMKRLTTGALDSGLSYPSHIPTSVVSSRCVPPKKSLFDFDQEFCRITSKSNNLASSVQSSRKNISKTGDNPTANGPASSRHRTNASSSTHSTRVKNASTGRGTDGTGSSSTNVSGNREATSKRQRRQRTHFTSQQLQELETTFARNRYPDMNLREEIATWTELSESRVRVWFKNRRAKWRKRERHLDVVLRGGLANPFVPLFRPGVLTNSITSLGTSTTENALYSSNPGLAYHRGSMGATLLSAPNPYVINSRSPSLIPPPPTQPLSHGVSCQRTHGFSPGGYNHIQPENTFFCPGTSFFTSGCFSNFGGNRTEITSPSGYPGSTVVSAEEDKLSLSSYFNDHSGIGISAQSQRHSMMHYSDHGTSEIDFNAAAVAASSMFNTYSSVIQNMTPPSLFDLSSTHSLPPNMSHSGALLHEIDHTEPLTSELQSSVSNACPQVATNVARSALNGTGSQTGSFLTGSSSNGFSAAAAAAAVAAWSADRKNIFGHSVECDSAITEHPSKKYGQTRWPLHPQATTECSSDSQMTDHTTIMNVLYANSSSRCERNTNVAFSHDSCEPSCKISSVKFENDNKFFDFEMSRPSVTPSSSDVKDQRSEAPTISFSITGEPLDIPQTTTSAATNFMSPQSSDRFGLNLIVPETVRDSDVLKEHQTQTSCQSRLVDDNTFLGHSMWSTTRYLPFIPSQNVSSLYTTKTVVPAAVDPARAIPGSNSTDFTSFEQDKARLNGYFDGINTLSTAPCVTALRPGLQRPPVSSVRDLTAAMVTATTTTTTPGRPAFSWSNLSDSSIAVHGPINKLTR</sequence>
<dbReference type="AlphaFoldDB" id="A0A2H1CQR8"/>
<dbReference type="Proteomes" id="UP000230066">
    <property type="component" value="Unassembled WGS sequence"/>
</dbReference>
<dbReference type="InterPro" id="IPR001356">
    <property type="entry name" value="HD"/>
</dbReference>
<dbReference type="PANTHER" id="PTHR45882">
    <property type="entry name" value="PITUITARY HOMEOBOX HOMOLOG PTX1"/>
    <property type="match status" value="1"/>
</dbReference>